<accession>A0A7I7PFH1</accession>
<evidence type="ECO:0000313" key="4">
    <source>
        <dbReference type="Proteomes" id="UP000192374"/>
    </source>
</evidence>
<feature type="transmembrane region" description="Helical" evidence="1">
    <location>
        <begin position="81"/>
        <end position="100"/>
    </location>
</feature>
<dbReference type="KEGG" id="mnv:MNVI_26140"/>
<keyword evidence="1" id="KW-1133">Transmembrane helix</keyword>
<reference evidence="3 4" key="1">
    <citation type="submission" date="2017-02" db="EMBL/GenBank/DDBJ databases">
        <title>The new phylogeny of genus Mycobacterium.</title>
        <authorList>
            <person name="Tortoli E."/>
            <person name="Trovato A."/>
            <person name="Cirillo D.M."/>
        </authorList>
    </citation>
    <scope>NUCLEOTIDE SEQUENCE [LARGE SCALE GENOMIC DNA]</scope>
    <source>
        <strain evidence="3 4">DSM 45145</strain>
    </source>
</reference>
<dbReference type="EMBL" id="MVIC01000023">
    <property type="protein sequence ID" value="ORB13572.1"/>
    <property type="molecule type" value="Genomic_DNA"/>
</dbReference>
<evidence type="ECO:0000313" key="3">
    <source>
        <dbReference type="EMBL" id="ORB13572.1"/>
    </source>
</evidence>
<feature type="transmembrane region" description="Helical" evidence="1">
    <location>
        <begin position="112"/>
        <end position="135"/>
    </location>
</feature>
<evidence type="ECO:0008006" key="6">
    <source>
        <dbReference type="Google" id="ProtNLM"/>
    </source>
</evidence>
<keyword evidence="1" id="KW-0812">Transmembrane</keyword>
<dbReference type="Proteomes" id="UP000192374">
    <property type="component" value="Unassembled WGS sequence"/>
</dbReference>
<dbReference type="EMBL" id="AP022583">
    <property type="protein sequence ID" value="BBY07296.1"/>
    <property type="molecule type" value="Genomic_DNA"/>
</dbReference>
<reference evidence="2 5" key="2">
    <citation type="journal article" date="2019" name="Emerg. Microbes Infect.">
        <title>Comprehensive subspecies identification of 175 nontuberculous mycobacteria species based on 7547 genomic profiles.</title>
        <authorList>
            <person name="Matsumoto Y."/>
            <person name="Kinjo T."/>
            <person name="Motooka D."/>
            <person name="Nabeya D."/>
            <person name="Jung N."/>
            <person name="Uechi K."/>
            <person name="Horii T."/>
            <person name="Iida T."/>
            <person name="Fujita J."/>
            <person name="Nakamura S."/>
        </authorList>
    </citation>
    <scope>NUCLEOTIDE SEQUENCE [LARGE SCALE GENOMIC DNA]</scope>
    <source>
        <strain evidence="2 5">JCM 16367</strain>
    </source>
</reference>
<sequence length="143" mass="15572">MTVKTEQPLTNLPLRAGLWALTLVQFAVGILATVTPRSFYDHVPWVDLAPPYAEHLMRDFGSMNLALAVVSLVAAITMDRLLVRTMLAAYVVFAIPHLIFHVTHHQHYGTGAAVGETTALVVAALLPLALLALTFTRPTPPPR</sequence>
<evidence type="ECO:0000256" key="1">
    <source>
        <dbReference type="SAM" id="Phobius"/>
    </source>
</evidence>
<dbReference type="RefSeq" id="WP_083088240.1">
    <property type="nucleotide sequence ID" value="NZ_AP022583.1"/>
</dbReference>
<dbReference type="OrthoDB" id="74134at2"/>
<feature type="transmembrane region" description="Helical" evidence="1">
    <location>
        <begin position="12"/>
        <end position="35"/>
    </location>
</feature>
<dbReference type="AlphaFoldDB" id="A0A7I7PFH1"/>
<feature type="transmembrane region" description="Helical" evidence="1">
    <location>
        <begin position="55"/>
        <end position="74"/>
    </location>
</feature>
<gene>
    <name evidence="3" type="ORF">BST37_13230</name>
    <name evidence="2" type="ORF">MNVI_26140</name>
</gene>
<evidence type="ECO:0000313" key="2">
    <source>
        <dbReference type="EMBL" id="BBY07296.1"/>
    </source>
</evidence>
<proteinExistence type="predicted"/>
<evidence type="ECO:0000313" key="5">
    <source>
        <dbReference type="Proteomes" id="UP000466894"/>
    </source>
</evidence>
<organism evidence="2 5">
    <name type="scientific">Mycobacterium noviomagense</name>
    <dbReference type="NCBI Taxonomy" id="459858"/>
    <lineage>
        <taxon>Bacteria</taxon>
        <taxon>Bacillati</taxon>
        <taxon>Actinomycetota</taxon>
        <taxon>Actinomycetes</taxon>
        <taxon>Mycobacteriales</taxon>
        <taxon>Mycobacteriaceae</taxon>
        <taxon>Mycobacterium</taxon>
    </lineage>
</organism>
<protein>
    <recommendedName>
        <fullName evidence="6">DUF4345 domain-containing protein</fullName>
    </recommendedName>
</protein>
<name>A0A7I7PFH1_9MYCO</name>
<keyword evidence="4" id="KW-1185">Reference proteome</keyword>
<dbReference type="Proteomes" id="UP000466894">
    <property type="component" value="Chromosome"/>
</dbReference>
<keyword evidence="1" id="KW-0472">Membrane</keyword>
<reference evidence="2" key="3">
    <citation type="submission" date="2020-02" db="EMBL/GenBank/DDBJ databases">
        <authorList>
            <person name="Matsumoto Y."/>
            <person name="Motooka D."/>
            <person name="Nakamura S."/>
        </authorList>
    </citation>
    <scope>NUCLEOTIDE SEQUENCE</scope>
    <source>
        <strain evidence="2">JCM 16367</strain>
    </source>
</reference>